<evidence type="ECO:0000256" key="1">
    <source>
        <dbReference type="SAM" id="MobiDB-lite"/>
    </source>
</evidence>
<feature type="compositionally biased region" description="Basic residues" evidence="1">
    <location>
        <begin position="64"/>
        <end position="81"/>
    </location>
</feature>
<sequence>MSKQGWDDLVSSISGLRTAVVVLAVVIVLFCILQIISLIYEAIMMRRSSQKRKEEQMRRVIAAGRKRKRRASRSSNRRRNIPKYERSNDAEPSKKATIRLSLSREDDQAVESRKSTNEQVERKKKKSHSLSEGSLTVDAALPSRRRDNVPPESTDRKGNAELPSTKKDAPPQAANIDRSASSGVDKSDEKKPKAREPRQEVKRTDDQATNLVGKDSALVISDDQKPLPVEKDIGGVFVISKFVPSENRCALVQRVNAEECLTLTSQRATDGKKRNRSCKDEQHAIYGPFSSDMHFIRRTVIYSSKMDPKERLINAAGDHRKRRTTK</sequence>
<protein>
    <submittedName>
        <fullName evidence="4">Uncharacterized protein</fullName>
    </submittedName>
</protein>
<feature type="compositionally biased region" description="Basic and acidic residues" evidence="1">
    <location>
        <begin position="185"/>
        <end position="206"/>
    </location>
</feature>
<keyword evidence="2" id="KW-0472">Membrane</keyword>
<accession>A0A915CGZ3</accession>
<evidence type="ECO:0000256" key="2">
    <source>
        <dbReference type="SAM" id="Phobius"/>
    </source>
</evidence>
<keyword evidence="2" id="KW-0812">Transmembrane</keyword>
<feature type="compositionally biased region" description="Basic and acidic residues" evidence="1">
    <location>
        <begin position="144"/>
        <end position="169"/>
    </location>
</feature>
<evidence type="ECO:0000313" key="4">
    <source>
        <dbReference type="WBParaSite" id="PgR187_g004_t01"/>
    </source>
</evidence>
<feature type="region of interest" description="Disordered" evidence="1">
    <location>
        <begin position="49"/>
        <end position="209"/>
    </location>
</feature>
<proteinExistence type="predicted"/>
<name>A0A915CGZ3_PARUN</name>
<dbReference type="WBParaSite" id="PgR187_g004_t01">
    <property type="protein sequence ID" value="PgR187_g004_t01"/>
    <property type="gene ID" value="PgR187_g004"/>
</dbReference>
<feature type="compositionally biased region" description="Basic and acidic residues" evidence="1">
    <location>
        <begin position="82"/>
        <end position="94"/>
    </location>
</feature>
<evidence type="ECO:0000313" key="3">
    <source>
        <dbReference type="Proteomes" id="UP000887569"/>
    </source>
</evidence>
<reference evidence="4" key="1">
    <citation type="submission" date="2022-11" db="UniProtKB">
        <authorList>
            <consortium name="WormBaseParasite"/>
        </authorList>
    </citation>
    <scope>IDENTIFICATION</scope>
</reference>
<keyword evidence="2" id="KW-1133">Transmembrane helix</keyword>
<dbReference type="Proteomes" id="UP000887569">
    <property type="component" value="Unplaced"/>
</dbReference>
<feature type="transmembrane region" description="Helical" evidence="2">
    <location>
        <begin position="20"/>
        <end position="43"/>
    </location>
</feature>
<dbReference type="AlphaFoldDB" id="A0A915CGZ3"/>
<feature type="compositionally biased region" description="Basic and acidic residues" evidence="1">
    <location>
        <begin position="102"/>
        <end position="121"/>
    </location>
</feature>
<keyword evidence="3" id="KW-1185">Reference proteome</keyword>
<organism evidence="3 4">
    <name type="scientific">Parascaris univalens</name>
    <name type="common">Nematode worm</name>
    <dbReference type="NCBI Taxonomy" id="6257"/>
    <lineage>
        <taxon>Eukaryota</taxon>
        <taxon>Metazoa</taxon>
        <taxon>Ecdysozoa</taxon>
        <taxon>Nematoda</taxon>
        <taxon>Chromadorea</taxon>
        <taxon>Rhabditida</taxon>
        <taxon>Spirurina</taxon>
        <taxon>Ascaridomorpha</taxon>
        <taxon>Ascaridoidea</taxon>
        <taxon>Ascarididae</taxon>
        <taxon>Parascaris</taxon>
    </lineage>
</organism>